<accession>A0A9D2ICL3</accession>
<evidence type="ECO:0000313" key="2">
    <source>
        <dbReference type="EMBL" id="HJA98276.1"/>
    </source>
</evidence>
<proteinExistence type="predicted"/>
<dbReference type="Proteomes" id="UP000824259">
    <property type="component" value="Unassembled WGS sequence"/>
</dbReference>
<dbReference type="EMBL" id="DWYR01000005">
    <property type="protein sequence ID" value="HJA98276.1"/>
    <property type="molecule type" value="Genomic_DNA"/>
</dbReference>
<evidence type="ECO:0000256" key="1">
    <source>
        <dbReference type="SAM" id="SignalP"/>
    </source>
</evidence>
<evidence type="ECO:0000313" key="3">
    <source>
        <dbReference type="Proteomes" id="UP000824259"/>
    </source>
</evidence>
<name>A0A9D2ICL3_9BACT</name>
<evidence type="ECO:0008006" key="4">
    <source>
        <dbReference type="Google" id="ProtNLM"/>
    </source>
</evidence>
<comment type="caution">
    <text evidence="2">The sequence shown here is derived from an EMBL/GenBank/DDBJ whole genome shotgun (WGS) entry which is preliminary data.</text>
</comment>
<keyword evidence="1" id="KW-0732">Signal</keyword>
<gene>
    <name evidence="2" type="ORF">H9779_01580</name>
</gene>
<protein>
    <recommendedName>
        <fullName evidence="4">DUF3828 domain-containing protein</fullName>
    </recommendedName>
</protein>
<organism evidence="2 3">
    <name type="scientific">Candidatus Alistipes avicola</name>
    <dbReference type="NCBI Taxonomy" id="2838432"/>
    <lineage>
        <taxon>Bacteria</taxon>
        <taxon>Pseudomonadati</taxon>
        <taxon>Bacteroidota</taxon>
        <taxon>Bacteroidia</taxon>
        <taxon>Bacteroidales</taxon>
        <taxon>Rikenellaceae</taxon>
        <taxon>Alistipes</taxon>
    </lineage>
</organism>
<reference evidence="2" key="1">
    <citation type="journal article" date="2021" name="PeerJ">
        <title>Extensive microbial diversity within the chicken gut microbiome revealed by metagenomics and culture.</title>
        <authorList>
            <person name="Gilroy R."/>
            <person name="Ravi A."/>
            <person name="Getino M."/>
            <person name="Pursley I."/>
            <person name="Horton D.L."/>
            <person name="Alikhan N.F."/>
            <person name="Baker D."/>
            <person name="Gharbi K."/>
            <person name="Hall N."/>
            <person name="Watson M."/>
            <person name="Adriaenssens E.M."/>
            <person name="Foster-Nyarko E."/>
            <person name="Jarju S."/>
            <person name="Secka A."/>
            <person name="Antonio M."/>
            <person name="Oren A."/>
            <person name="Chaudhuri R.R."/>
            <person name="La Ragione R."/>
            <person name="Hildebrand F."/>
            <person name="Pallen M.J."/>
        </authorList>
    </citation>
    <scope>NUCLEOTIDE SEQUENCE</scope>
    <source>
        <strain evidence="2">CHK169-11906</strain>
    </source>
</reference>
<reference evidence="2" key="2">
    <citation type="submission" date="2021-04" db="EMBL/GenBank/DDBJ databases">
        <authorList>
            <person name="Gilroy R."/>
        </authorList>
    </citation>
    <scope>NUCLEOTIDE SEQUENCE</scope>
    <source>
        <strain evidence="2">CHK169-11906</strain>
    </source>
</reference>
<dbReference type="Gene3D" id="3.10.450.50">
    <property type="match status" value="2"/>
</dbReference>
<sequence>MKRFLLSLLLILCFNTACRGDCREQIKIFYTKYLENVLHDNSRNEELCKSYLTEELLEKVDRLISATNVDPLIRAQDASLDAIETLKIEPLTDNWYMVRYYWNKKDSTTIKEIPIKVQSINGKCLITYITPIWNGSHYGDELISCKSKNPLHINHETAQAFLESFYKLYIAEYSEMSKDLSLKLALLRNRHLSEDALVQYKSAELENSMDGHRGYDLLIDNYDFDRVWSESLEFKQLNDNDYLVSYKVNGKIYKIVISIKRNGDEYIVNGIKL</sequence>
<feature type="signal peptide" evidence="1">
    <location>
        <begin position="1"/>
        <end position="19"/>
    </location>
</feature>
<feature type="chain" id="PRO_5038867761" description="DUF3828 domain-containing protein" evidence="1">
    <location>
        <begin position="20"/>
        <end position="273"/>
    </location>
</feature>
<dbReference type="AlphaFoldDB" id="A0A9D2ICL3"/>